<evidence type="ECO:0000313" key="1">
    <source>
        <dbReference type="EnsemblMetazoa" id="Aqu2.1.13496_001"/>
    </source>
</evidence>
<sequence length="64" mass="6799">MLVETTSRAEPPAESAHYLLLLGLPDTITADGVELYLSNSLDKVNDVVLLGNGTARAEVADDNE</sequence>
<dbReference type="OrthoDB" id="406099at2759"/>
<proteinExistence type="predicted"/>
<dbReference type="EnsemblMetazoa" id="Aqu2.1.13496_001">
    <property type="protein sequence ID" value="Aqu2.1.13496_001"/>
    <property type="gene ID" value="Aqu2.1.13496"/>
</dbReference>
<name>A0A1X7TFN7_AMPQE</name>
<dbReference type="AlphaFoldDB" id="A0A1X7TFN7"/>
<accession>A0A1X7TFN7</accession>
<protein>
    <submittedName>
        <fullName evidence="1">Uncharacterized protein</fullName>
    </submittedName>
</protein>
<organism evidence="1">
    <name type="scientific">Amphimedon queenslandica</name>
    <name type="common">Sponge</name>
    <dbReference type="NCBI Taxonomy" id="400682"/>
    <lineage>
        <taxon>Eukaryota</taxon>
        <taxon>Metazoa</taxon>
        <taxon>Porifera</taxon>
        <taxon>Demospongiae</taxon>
        <taxon>Heteroscleromorpha</taxon>
        <taxon>Haplosclerida</taxon>
        <taxon>Niphatidae</taxon>
        <taxon>Amphimedon</taxon>
    </lineage>
</organism>
<dbReference type="InParanoid" id="A0A1X7TFN7"/>
<reference evidence="1" key="1">
    <citation type="submission" date="2017-05" db="UniProtKB">
        <authorList>
            <consortium name="EnsemblMetazoa"/>
        </authorList>
    </citation>
    <scope>IDENTIFICATION</scope>
</reference>